<dbReference type="InterPro" id="IPR009875">
    <property type="entry name" value="PilZ_domain"/>
</dbReference>
<proteinExistence type="predicted"/>
<evidence type="ECO:0000313" key="2">
    <source>
        <dbReference type="EMBL" id="VAX11123.1"/>
    </source>
</evidence>
<feature type="domain" description="PilZ" evidence="1">
    <location>
        <begin position="4"/>
        <end position="83"/>
    </location>
</feature>
<dbReference type="Pfam" id="PF07238">
    <property type="entry name" value="PilZ"/>
    <property type="match status" value="1"/>
</dbReference>
<dbReference type="AlphaFoldDB" id="A0A3B1BG86"/>
<gene>
    <name evidence="2" type="ORF">MNBD_GAMMA26-1330</name>
</gene>
<reference evidence="2" key="1">
    <citation type="submission" date="2018-06" db="EMBL/GenBank/DDBJ databases">
        <authorList>
            <person name="Zhirakovskaya E."/>
        </authorList>
    </citation>
    <scope>NUCLEOTIDE SEQUENCE</scope>
</reference>
<dbReference type="Gene3D" id="2.40.10.220">
    <property type="entry name" value="predicted glycosyltransferase like domains"/>
    <property type="match status" value="1"/>
</dbReference>
<sequence length="112" mass="12648">MAHRLYPRIPIRLEVELIWEQQIIGKTHSKDISLDGMQLEVLDIGLHTGQMVEINIMPQTSPKVNAYSTLALVVYVTDEYAGLMLNNSPCFNDLMRASAQQSDTLSNIEFPD</sequence>
<evidence type="ECO:0000259" key="1">
    <source>
        <dbReference type="Pfam" id="PF07238"/>
    </source>
</evidence>
<dbReference type="GO" id="GO:0035438">
    <property type="term" value="F:cyclic-di-GMP binding"/>
    <property type="evidence" value="ECO:0007669"/>
    <property type="project" value="InterPro"/>
</dbReference>
<name>A0A3B1BG86_9ZZZZ</name>
<dbReference type="EMBL" id="UOFX01000081">
    <property type="protein sequence ID" value="VAX11123.1"/>
    <property type="molecule type" value="Genomic_DNA"/>
</dbReference>
<accession>A0A3B1BG86</accession>
<dbReference type="SUPFAM" id="SSF141371">
    <property type="entry name" value="PilZ domain-like"/>
    <property type="match status" value="1"/>
</dbReference>
<protein>
    <recommendedName>
        <fullName evidence="1">PilZ domain-containing protein</fullName>
    </recommendedName>
</protein>
<organism evidence="2">
    <name type="scientific">hydrothermal vent metagenome</name>
    <dbReference type="NCBI Taxonomy" id="652676"/>
    <lineage>
        <taxon>unclassified sequences</taxon>
        <taxon>metagenomes</taxon>
        <taxon>ecological metagenomes</taxon>
    </lineage>
</organism>